<dbReference type="PIRSF" id="PIRSF000485">
    <property type="entry name" value="Amd_phspho_trans"/>
    <property type="match status" value="1"/>
</dbReference>
<evidence type="ECO:0000256" key="9">
    <source>
        <dbReference type="PIRSR" id="PIRSR000485-1"/>
    </source>
</evidence>
<evidence type="ECO:0000313" key="13">
    <source>
        <dbReference type="EMBL" id="HGH61457.1"/>
    </source>
</evidence>
<dbReference type="GO" id="GO:0009113">
    <property type="term" value="P:purine nucleobase biosynthetic process"/>
    <property type="evidence" value="ECO:0007669"/>
    <property type="project" value="UniProtKB-UniRule"/>
</dbReference>
<evidence type="ECO:0000259" key="12">
    <source>
        <dbReference type="PROSITE" id="PS51278"/>
    </source>
</evidence>
<reference evidence="13" key="1">
    <citation type="journal article" date="2020" name="mSystems">
        <title>Genome- and Community-Level Interaction Insights into Carbon Utilization and Element Cycling Functions of Hydrothermarchaeota in Hydrothermal Sediment.</title>
        <authorList>
            <person name="Zhou Z."/>
            <person name="Liu Y."/>
            <person name="Xu W."/>
            <person name="Pan J."/>
            <person name="Luo Z.H."/>
            <person name="Li M."/>
        </authorList>
    </citation>
    <scope>NUCLEOTIDE SEQUENCE [LARGE SCALE GENOMIC DNA]</scope>
    <source>
        <strain evidence="13">SpSt-769</strain>
    </source>
</reference>
<gene>
    <name evidence="7" type="primary">purF</name>
    <name evidence="13" type="ORF">ENV54_09190</name>
</gene>
<evidence type="ECO:0000256" key="5">
    <source>
        <dbReference type="ARBA" id="ARBA00022755"/>
    </source>
</evidence>
<feature type="binding site" evidence="7 11">
    <location>
        <position position="391"/>
    </location>
    <ligand>
        <name>[4Fe-4S] cluster</name>
        <dbReference type="ChEBI" id="CHEBI:49883"/>
    </ligand>
</feature>
<comment type="caution">
    <text evidence="13">The sequence shown here is derived from an EMBL/GenBank/DDBJ whole genome shotgun (WGS) entry which is preliminary data.</text>
</comment>
<dbReference type="PANTHER" id="PTHR11907">
    <property type="entry name" value="AMIDOPHOSPHORIBOSYLTRANSFERASE"/>
    <property type="match status" value="1"/>
</dbReference>
<dbReference type="AlphaFoldDB" id="A0A7C4EXT7"/>
<dbReference type="GO" id="GO:0051539">
    <property type="term" value="F:4 iron, 4 sulfur cluster binding"/>
    <property type="evidence" value="ECO:0007669"/>
    <property type="project" value="UniProtKB-KW"/>
</dbReference>
<feature type="binding site" evidence="7 11">
    <location>
        <position position="244"/>
    </location>
    <ligand>
        <name>[4Fe-4S] cluster</name>
        <dbReference type="ChEBI" id="CHEBI:49883"/>
    </ligand>
</feature>
<evidence type="ECO:0000256" key="4">
    <source>
        <dbReference type="ARBA" id="ARBA00022679"/>
    </source>
</evidence>
<keyword evidence="5 7" id="KW-0658">Purine biosynthesis</keyword>
<dbReference type="EMBL" id="DTGT01000289">
    <property type="protein sequence ID" value="HGH61457.1"/>
    <property type="molecule type" value="Genomic_DNA"/>
</dbReference>
<dbReference type="GO" id="GO:0004044">
    <property type="term" value="F:amidophosphoribosyltransferase activity"/>
    <property type="evidence" value="ECO:0007669"/>
    <property type="project" value="UniProtKB-UniRule"/>
</dbReference>
<evidence type="ECO:0000256" key="7">
    <source>
        <dbReference type="HAMAP-Rule" id="MF_01931"/>
    </source>
</evidence>
<keyword evidence="4 7" id="KW-0808">Transferase</keyword>
<feature type="binding site" evidence="7 11">
    <location>
        <position position="442"/>
    </location>
    <ligand>
        <name>[4Fe-4S] cluster</name>
        <dbReference type="ChEBI" id="CHEBI:49883"/>
    </ligand>
</feature>
<feature type="active site" description="Nucleophile" evidence="7 9">
    <location>
        <position position="11"/>
    </location>
</feature>
<dbReference type="InterPro" id="IPR017932">
    <property type="entry name" value="GATase_2_dom"/>
</dbReference>
<feature type="binding site" evidence="7 10">
    <location>
        <position position="354"/>
    </location>
    <ligand>
        <name>Mg(2+)</name>
        <dbReference type="ChEBI" id="CHEBI:18420"/>
    </ligand>
</feature>
<name>A0A7C4EXT7_9BACT</name>
<keyword evidence="7 10" id="KW-0460">Magnesium</keyword>
<evidence type="ECO:0000256" key="1">
    <source>
        <dbReference type="ARBA" id="ARBA00005209"/>
    </source>
</evidence>
<feature type="binding site" evidence="7 11">
    <location>
        <position position="445"/>
    </location>
    <ligand>
        <name>[4Fe-4S] cluster</name>
        <dbReference type="ChEBI" id="CHEBI:49883"/>
    </ligand>
</feature>
<keyword evidence="6 7" id="KW-0315">Glutamine amidotransferase</keyword>
<evidence type="ECO:0000256" key="2">
    <source>
        <dbReference type="ARBA" id="ARBA00010138"/>
    </source>
</evidence>
<dbReference type="InterPro" id="IPR029057">
    <property type="entry name" value="PRTase-like"/>
</dbReference>
<organism evidence="13">
    <name type="scientific">Desulfomonile tiedjei</name>
    <dbReference type="NCBI Taxonomy" id="2358"/>
    <lineage>
        <taxon>Bacteria</taxon>
        <taxon>Pseudomonadati</taxon>
        <taxon>Thermodesulfobacteriota</taxon>
        <taxon>Desulfomonilia</taxon>
        <taxon>Desulfomonilales</taxon>
        <taxon>Desulfomonilaceae</taxon>
        <taxon>Desulfomonile</taxon>
    </lineage>
</organism>
<comment type="cofactor">
    <cofactor evidence="7 11">
        <name>[4Fe-4S] cluster</name>
        <dbReference type="ChEBI" id="CHEBI:49883"/>
    </cofactor>
    <text evidence="7 11">Binds 1 [4Fe-4S] cluster per subunit.</text>
</comment>
<evidence type="ECO:0000256" key="6">
    <source>
        <dbReference type="ARBA" id="ARBA00022962"/>
    </source>
</evidence>
<sequence>MFTSPSKRESCGIFGIYGAEDTARLIYLGLYALQHRGQESAGIVVADGTKVVSHKGMGLISDVFKDGSLDKLVGSMGIGHVRYSTTGSSMLRNAQPFLVEQIDRSFALAHNGNIVNIAGLRRKLEARGAIFQTSTDSELIAHLILHKKGLLEDRIAKVFEELKGAWSLVFLTPKRVLAARDPFGFRPLCIGKKGDAIVFASETCALDIIEAEYIRDVEPGEIVLADHNGIESIKGPKKSHTAMCIFEYIYFSRPDSTIFGHGVYMVRKQLGLQAALESNVMGADLVVPMPASGNYAALGFAQGSGLPFEYGVIRNHYVGRTFIQPSASVRNLGVRLKLNPVREILEGKKVVVVDDSIVRGTTSRLRTRALREAGAKEIHMRISCPPIRYPCFYGIDFSSKGELIACNHTVEQIREYIGADSLAYLSLEGMFKAMPHPPESFCTACFTGKYPIKITDDATKLCLECRVDDPSPWK</sequence>
<evidence type="ECO:0000256" key="3">
    <source>
        <dbReference type="ARBA" id="ARBA00022676"/>
    </source>
</evidence>
<dbReference type="Pfam" id="PF13537">
    <property type="entry name" value="GATase_7"/>
    <property type="match status" value="1"/>
</dbReference>
<dbReference type="InterPro" id="IPR005854">
    <property type="entry name" value="PurF"/>
</dbReference>
<feature type="binding site" evidence="7 10">
    <location>
        <position position="292"/>
    </location>
    <ligand>
        <name>Mg(2+)</name>
        <dbReference type="ChEBI" id="CHEBI:18420"/>
    </ligand>
</feature>
<dbReference type="CDD" id="cd00715">
    <property type="entry name" value="GPATase_N"/>
    <property type="match status" value="1"/>
</dbReference>
<keyword evidence="7" id="KW-0004">4Fe-4S</keyword>
<protein>
    <recommendedName>
        <fullName evidence="7">Amidophosphoribosyltransferase</fullName>
        <shortName evidence="7">ATase</shortName>
        <ecNumber evidence="7">2.4.2.14</ecNumber>
    </recommendedName>
    <alternativeName>
        <fullName evidence="7">Glutamine phosphoribosylpyrophosphate amidotransferase</fullName>
        <shortName evidence="7">GPATase</shortName>
    </alternativeName>
</protein>
<keyword evidence="3 7" id="KW-0328">Glycosyltransferase</keyword>
<evidence type="ECO:0000256" key="11">
    <source>
        <dbReference type="PIRSR" id="PIRSR000485-3"/>
    </source>
</evidence>
<dbReference type="SUPFAM" id="SSF53271">
    <property type="entry name" value="PRTase-like"/>
    <property type="match status" value="1"/>
</dbReference>
<comment type="pathway">
    <text evidence="1 7 8">Purine metabolism; IMP biosynthesis via de novo pathway; N(1)-(5-phospho-D-ribosyl)glycinamide from 5-phospho-alpha-D-ribose 1-diphosphate: step 1/2.</text>
</comment>
<feature type="binding site" evidence="7 10">
    <location>
        <position position="355"/>
    </location>
    <ligand>
        <name>Mg(2+)</name>
        <dbReference type="ChEBI" id="CHEBI:18420"/>
    </ligand>
</feature>
<dbReference type="NCBIfam" id="TIGR01134">
    <property type="entry name" value="purF"/>
    <property type="match status" value="1"/>
</dbReference>
<dbReference type="CDD" id="cd06223">
    <property type="entry name" value="PRTases_typeI"/>
    <property type="match status" value="1"/>
</dbReference>
<dbReference type="Gene3D" id="3.40.50.2020">
    <property type="match status" value="1"/>
</dbReference>
<dbReference type="UniPathway" id="UPA00074">
    <property type="reaction ID" value="UER00124"/>
</dbReference>
<dbReference type="InterPro" id="IPR000836">
    <property type="entry name" value="PRTase_dom"/>
</dbReference>
<comment type="catalytic activity">
    <reaction evidence="7 8">
        <text>5-phospho-beta-D-ribosylamine + L-glutamate + diphosphate = 5-phospho-alpha-D-ribose 1-diphosphate + L-glutamine + H2O</text>
        <dbReference type="Rhea" id="RHEA:14905"/>
        <dbReference type="ChEBI" id="CHEBI:15377"/>
        <dbReference type="ChEBI" id="CHEBI:29985"/>
        <dbReference type="ChEBI" id="CHEBI:33019"/>
        <dbReference type="ChEBI" id="CHEBI:58017"/>
        <dbReference type="ChEBI" id="CHEBI:58359"/>
        <dbReference type="ChEBI" id="CHEBI:58681"/>
        <dbReference type="EC" id="2.4.2.14"/>
    </reaction>
</comment>
<comment type="function">
    <text evidence="7">Catalyzes the formation of phosphoribosylamine from phosphoribosylpyrophosphate (PRPP) and glutamine.</text>
</comment>
<keyword evidence="7 10" id="KW-0479">Metal-binding</keyword>
<accession>A0A7C4EXT7</accession>
<dbReference type="EC" id="2.4.2.14" evidence="7"/>
<comment type="similarity">
    <text evidence="2 7 8">In the C-terminal section; belongs to the purine/pyrimidine phosphoribosyltransferase family.</text>
</comment>
<dbReference type="InterPro" id="IPR029055">
    <property type="entry name" value="Ntn_hydrolases_N"/>
</dbReference>
<dbReference type="Gene3D" id="3.60.20.10">
    <property type="entry name" value="Glutamine Phosphoribosylpyrophosphate, subunit 1, domain 1"/>
    <property type="match status" value="1"/>
</dbReference>
<dbReference type="InterPro" id="IPR035584">
    <property type="entry name" value="PurF_N"/>
</dbReference>
<dbReference type="GO" id="GO:0006189">
    <property type="term" value="P:'de novo' IMP biosynthetic process"/>
    <property type="evidence" value="ECO:0007669"/>
    <property type="project" value="UniProtKB-UniRule"/>
</dbReference>
<dbReference type="GO" id="GO:0000287">
    <property type="term" value="F:magnesium ion binding"/>
    <property type="evidence" value="ECO:0007669"/>
    <property type="project" value="UniProtKB-UniRule"/>
</dbReference>
<proteinExistence type="inferred from homology"/>
<keyword evidence="7 11" id="KW-0408">Iron</keyword>
<evidence type="ECO:0000256" key="10">
    <source>
        <dbReference type="PIRSR" id="PIRSR000485-2"/>
    </source>
</evidence>
<dbReference type="SUPFAM" id="SSF56235">
    <property type="entry name" value="N-terminal nucleophile aminohydrolases (Ntn hydrolases)"/>
    <property type="match status" value="1"/>
</dbReference>
<evidence type="ECO:0000256" key="8">
    <source>
        <dbReference type="PIRNR" id="PIRNR000485"/>
    </source>
</evidence>
<keyword evidence="7 11" id="KW-0411">Iron-sulfur</keyword>
<dbReference type="PROSITE" id="PS51278">
    <property type="entry name" value="GATASE_TYPE_2"/>
    <property type="match status" value="1"/>
</dbReference>
<feature type="domain" description="Glutamine amidotransferase type-2" evidence="12">
    <location>
        <begin position="11"/>
        <end position="228"/>
    </location>
</feature>
<comment type="cofactor">
    <cofactor evidence="7 10">
        <name>Mg(2+)</name>
        <dbReference type="ChEBI" id="CHEBI:18420"/>
    </cofactor>
    <text evidence="7 10">Binds 1 Mg(2+) ion per subunit.</text>
</comment>
<dbReference type="HAMAP" id="MF_01931">
    <property type="entry name" value="PurF"/>
    <property type="match status" value="1"/>
</dbReference>